<evidence type="ECO:0008006" key="3">
    <source>
        <dbReference type="Google" id="ProtNLM"/>
    </source>
</evidence>
<evidence type="ECO:0000313" key="1">
    <source>
        <dbReference type="EMBL" id="KAF4349535.1"/>
    </source>
</evidence>
<organism evidence="1 2">
    <name type="scientific">Cannabis sativa</name>
    <name type="common">Hemp</name>
    <name type="synonym">Marijuana</name>
    <dbReference type="NCBI Taxonomy" id="3483"/>
    <lineage>
        <taxon>Eukaryota</taxon>
        <taxon>Viridiplantae</taxon>
        <taxon>Streptophyta</taxon>
        <taxon>Embryophyta</taxon>
        <taxon>Tracheophyta</taxon>
        <taxon>Spermatophyta</taxon>
        <taxon>Magnoliopsida</taxon>
        <taxon>eudicotyledons</taxon>
        <taxon>Gunneridae</taxon>
        <taxon>Pentapetalae</taxon>
        <taxon>rosids</taxon>
        <taxon>fabids</taxon>
        <taxon>Rosales</taxon>
        <taxon>Cannabaceae</taxon>
        <taxon>Cannabis</taxon>
    </lineage>
</organism>
<dbReference type="AlphaFoldDB" id="A0A7J6DTV4"/>
<protein>
    <recommendedName>
        <fullName evidence="3">DUF4283 domain-containing protein</fullName>
    </recommendedName>
</protein>
<dbReference type="EMBL" id="JAATIP010000392">
    <property type="protein sequence ID" value="KAF4349535.1"/>
    <property type="molecule type" value="Genomic_DNA"/>
</dbReference>
<proteinExistence type="predicted"/>
<dbReference type="Proteomes" id="UP000525078">
    <property type="component" value="Unassembled WGS sequence"/>
</dbReference>
<sequence length="206" mass="22784">MDIQRVMDRSPWMFKIAPLIFERLKPGDVLWEVPLYHLDIWVQLHDIRSDQFCSRLFIQPTSTIVKPYGTFMKAMSLRTQYAMGAKWLRSGAPRSSNVGGTMVAELRQSTMSAGQDFQGSGGDVNPIVMNNGENCGIIFSPAVLSENNGSKGSEAVGDSKSNLEEEGIVFMDSKRKRTGKKVSIGLVGPTEGFDVWSSRCVGKELN</sequence>
<name>A0A7J6DTV4_CANSA</name>
<comment type="caution">
    <text evidence="1">The sequence shown here is derived from an EMBL/GenBank/DDBJ whole genome shotgun (WGS) entry which is preliminary data.</text>
</comment>
<gene>
    <name evidence="1" type="ORF">F8388_025899</name>
</gene>
<reference evidence="1 2" key="1">
    <citation type="journal article" date="2020" name="bioRxiv">
        <title>Sequence and annotation of 42 cannabis genomes reveals extensive copy number variation in cannabinoid synthesis and pathogen resistance genes.</title>
        <authorList>
            <person name="Mckernan K.J."/>
            <person name="Helbert Y."/>
            <person name="Kane L.T."/>
            <person name="Ebling H."/>
            <person name="Zhang L."/>
            <person name="Liu B."/>
            <person name="Eaton Z."/>
            <person name="Mclaughlin S."/>
            <person name="Kingan S."/>
            <person name="Baybayan P."/>
            <person name="Concepcion G."/>
            <person name="Jordan M."/>
            <person name="Riva A."/>
            <person name="Barbazuk W."/>
            <person name="Harkins T."/>
        </authorList>
    </citation>
    <scope>NUCLEOTIDE SEQUENCE [LARGE SCALE GENOMIC DNA]</scope>
    <source>
        <strain evidence="2">cv. Jamaican Lion 4</strain>
        <tissue evidence="1">Leaf</tissue>
    </source>
</reference>
<accession>A0A7J6DTV4</accession>
<evidence type="ECO:0000313" key="2">
    <source>
        <dbReference type="Proteomes" id="UP000525078"/>
    </source>
</evidence>